<feature type="region of interest" description="Disordered" evidence="1">
    <location>
        <begin position="339"/>
        <end position="552"/>
    </location>
</feature>
<name>A0AAF3FBR5_9BILA</name>
<feature type="compositionally biased region" description="Polar residues" evidence="1">
    <location>
        <begin position="407"/>
        <end position="433"/>
    </location>
</feature>
<reference evidence="3" key="1">
    <citation type="submission" date="2024-02" db="UniProtKB">
        <authorList>
            <consortium name="WormBaseParasite"/>
        </authorList>
    </citation>
    <scope>IDENTIFICATION</scope>
</reference>
<feature type="region of interest" description="Disordered" evidence="1">
    <location>
        <begin position="579"/>
        <end position="608"/>
    </location>
</feature>
<feature type="compositionally biased region" description="Low complexity" evidence="1">
    <location>
        <begin position="465"/>
        <end position="490"/>
    </location>
</feature>
<sequence>MSLTFQQSITMTSSNIRPVISTYCFEENPTFQEQIPRVPSDYLLNTGLNQAEIEQERQIIENRLRRTPSSYFRDDLNKANEPEIIARRRVSGLPVRGAQLRGLAASLGNHIYTPTLIDGHLYYVDNEEAALKTARSVNSSDQPEEGVNTCRTIGSRIFTKPLGFSVPMDILERLLPQEMIKSLARGLMTEVLNGRFTLGEQEAFALACLVEGTGPSQYTTTAAPFFSELSLITAENPSATWLQTAAYDSDAALHTARTLCDIHTAHSAARSSSVHTARRRSGSRTDGRGKIRSAPRTPNQRSVMTARSASRTLINTTRSNSNASNLHIARCASRTRDVNLRAHPSAARSSSVHTAHSNRGNSARAGRSGSSNSLCTAELGPFNTARSRSDVRTRERGEIGSAPRMPSQPSVRTARSVSRTPVNTARSNSNLRTARSAYRTPINTARSNSDFRKLSFAPATSPSMRTARTSSNASLSASRPSRPISQSPSQNARGRLSSDSSVKTARLASRSPSINTACSPASTPANTARTRSNSSVHTGRPSSIPDASTAPANDQIVAPTNVILLPVQGEDSVHEIVNPSQLVRTPSSDKRAAAAVCSDVRTARSSNE</sequence>
<feature type="compositionally biased region" description="Low complexity" evidence="1">
    <location>
        <begin position="357"/>
        <end position="373"/>
    </location>
</feature>
<organism evidence="2 3">
    <name type="scientific">Mesorhabditis belari</name>
    <dbReference type="NCBI Taxonomy" id="2138241"/>
    <lineage>
        <taxon>Eukaryota</taxon>
        <taxon>Metazoa</taxon>
        <taxon>Ecdysozoa</taxon>
        <taxon>Nematoda</taxon>
        <taxon>Chromadorea</taxon>
        <taxon>Rhabditida</taxon>
        <taxon>Rhabditina</taxon>
        <taxon>Rhabditomorpha</taxon>
        <taxon>Rhabditoidea</taxon>
        <taxon>Rhabditidae</taxon>
        <taxon>Mesorhabditinae</taxon>
        <taxon>Mesorhabditis</taxon>
    </lineage>
</organism>
<feature type="region of interest" description="Disordered" evidence="1">
    <location>
        <begin position="267"/>
        <end position="307"/>
    </location>
</feature>
<protein>
    <submittedName>
        <fullName evidence="3">Uncharacterized protein</fullName>
    </submittedName>
</protein>
<evidence type="ECO:0000256" key="1">
    <source>
        <dbReference type="SAM" id="MobiDB-lite"/>
    </source>
</evidence>
<evidence type="ECO:0000313" key="2">
    <source>
        <dbReference type="Proteomes" id="UP000887575"/>
    </source>
</evidence>
<accession>A0AAF3FBR5</accession>
<keyword evidence="2" id="KW-1185">Reference proteome</keyword>
<proteinExistence type="predicted"/>
<feature type="compositionally biased region" description="Basic and acidic residues" evidence="1">
    <location>
        <begin position="387"/>
        <end position="398"/>
    </location>
</feature>
<dbReference type="Proteomes" id="UP000887575">
    <property type="component" value="Unassembled WGS sequence"/>
</dbReference>
<feature type="compositionally biased region" description="Polar residues" evidence="1">
    <location>
        <begin position="510"/>
        <end position="541"/>
    </location>
</feature>
<dbReference type="AlphaFoldDB" id="A0AAF3FBR5"/>
<feature type="compositionally biased region" description="Polar residues" evidence="1">
    <location>
        <begin position="296"/>
        <end position="307"/>
    </location>
</feature>
<evidence type="ECO:0000313" key="3">
    <source>
        <dbReference type="WBParaSite" id="MBELARI_LOCUS4313"/>
    </source>
</evidence>
<dbReference type="WBParaSite" id="MBELARI_LOCUS4313">
    <property type="protein sequence ID" value="MBELARI_LOCUS4313"/>
    <property type="gene ID" value="MBELARI_LOCUS4313"/>
</dbReference>